<proteinExistence type="predicted"/>
<protein>
    <submittedName>
        <fullName evidence="4">Uncharacterized protein LOC104770821</fullName>
    </submittedName>
</protein>
<feature type="signal peptide" evidence="2">
    <location>
        <begin position="1"/>
        <end position="20"/>
    </location>
</feature>
<accession>A0ABM0Y0D4</accession>
<feature type="region of interest" description="Disordered" evidence="1">
    <location>
        <begin position="48"/>
        <end position="76"/>
    </location>
</feature>
<dbReference type="RefSeq" id="XP_010493577.1">
    <property type="nucleotide sequence ID" value="XM_010495275.2"/>
</dbReference>
<name>A0ABM0Y0D4_CAMSA</name>
<reference evidence="3" key="1">
    <citation type="journal article" date="2014" name="Nat. Commun.">
        <title>The emerging biofuel crop Camelina sativa retains a highly undifferentiated hexaploid genome structure.</title>
        <authorList>
            <person name="Kagale S."/>
            <person name="Koh C."/>
            <person name="Nixon J."/>
            <person name="Bollina V."/>
            <person name="Clarke W.E."/>
            <person name="Tuteja R."/>
            <person name="Spillane C."/>
            <person name="Robinson S.J."/>
            <person name="Links M.G."/>
            <person name="Clarke C."/>
            <person name="Higgins E.E."/>
            <person name="Huebert T."/>
            <person name="Sharpe A.G."/>
            <person name="Parkin I.A."/>
        </authorList>
    </citation>
    <scope>NUCLEOTIDE SEQUENCE [LARGE SCALE GENOMIC DNA]</scope>
    <source>
        <strain evidence="3">cv. DH55</strain>
    </source>
</reference>
<keyword evidence="2" id="KW-0732">Signal</keyword>
<feature type="chain" id="PRO_5045393083" evidence="2">
    <location>
        <begin position="21"/>
        <end position="76"/>
    </location>
</feature>
<evidence type="ECO:0000256" key="2">
    <source>
        <dbReference type="SAM" id="SignalP"/>
    </source>
</evidence>
<organism evidence="3 4">
    <name type="scientific">Camelina sativa</name>
    <name type="common">False flax</name>
    <name type="synonym">Myagrum sativum</name>
    <dbReference type="NCBI Taxonomy" id="90675"/>
    <lineage>
        <taxon>Eukaryota</taxon>
        <taxon>Viridiplantae</taxon>
        <taxon>Streptophyta</taxon>
        <taxon>Embryophyta</taxon>
        <taxon>Tracheophyta</taxon>
        <taxon>Spermatophyta</taxon>
        <taxon>Magnoliopsida</taxon>
        <taxon>eudicotyledons</taxon>
        <taxon>Gunneridae</taxon>
        <taxon>Pentapetalae</taxon>
        <taxon>rosids</taxon>
        <taxon>malvids</taxon>
        <taxon>Brassicales</taxon>
        <taxon>Brassicaceae</taxon>
        <taxon>Camelineae</taxon>
        <taxon>Camelina</taxon>
    </lineage>
</organism>
<evidence type="ECO:0000313" key="4">
    <source>
        <dbReference type="RefSeq" id="XP_010493577.1"/>
    </source>
</evidence>
<gene>
    <name evidence="4" type="primary">LOC104770821</name>
</gene>
<evidence type="ECO:0000256" key="1">
    <source>
        <dbReference type="SAM" id="MobiDB-lite"/>
    </source>
</evidence>
<keyword evidence="3" id="KW-1185">Reference proteome</keyword>
<sequence length="76" mass="8872">MKLVMILVAFLLVPPMFSSGIVETSYLNNVNDEVKEEMVMNRRRVDLEMDYTGPHPRPPTPPKEQKRVQLRNSYKP</sequence>
<reference evidence="4" key="2">
    <citation type="submission" date="2025-08" db="UniProtKB">
        <authorList>
            <consortium name="RefSeq"/>
        </authorList>
    </citation>
    <scope>IDENTIFICATION</scope>
    <source>
        <tissue evidence="4">Leaf</tissue>
    </source>
</reference>
<dbReference type="Proteomes" id="UP000694864">
    <property type="component" value="Chromosome 20"/>
</dbReference>
<dbReference type="GeneID" id="104770821"/>
<evidence type="ECO:0000313" key="3">
    <source>
        <dbReference type="Proteomes" id="UP000694864"/>
    </source>
</evidence>